<dbReference type="HOGENOM" id="CLU_144870_4_0_4"/>
<gene>
    <name evidence="2" type="ORF">O987_09750</name>
</gene>
<proteinExistence type="predicted"/>
<dbReference type="Proteomes" id="UP000028782">
    <property type="component" value="Chromosome"/>
</dbReference>
<evidence type="ECO:0000313" key="2">
    <source>
        <dbReference type="EMBL" id="AIJ46075.1"/>
    </source>
</evidence>
<accession>A0A076PQZ2</accession>
<dbReference type="AlphaFoldDB" id="A0A076PQZ2"/>
<name>A0A076PQZ2_COMTE</name>
<keyword evidence="1" id="KW-1133">Transmembrane helix</keyword>
<dbReference type="EMBL" id="CP006704">
    <property type="protein sequence ID" value="AIJ46075.1"/>
    <property type="molecule type" value="Genomic_DNA"/>
</dbReference>
<evidence type="ECO:0000313" key="3">
    <source>
        <dbReference type="Proteomes" id="UP000028782"/>
    </source>
</evidence>
<organism evidence="2 3">
    <name type="scientific">Comamonas testosteroni TK102</name>
    <dbReference type="NCBI Taxonomy" id="1392005"/>
    <lineage>
        <taxon>Bacteria</taxon>
        <taxon>Pseudomonadati</taxon>
        <taxon>Pseudomonadota</taxon>
        <taxon>Betaproteobacteria</taxon>
        <taxon>Burkholderiales</taxon>
        <taxon>Comamonadaceae</taxon>
        <taxon>Comamonas</taxon>
    </lineage>
</organism>
<protein>
    <recommendedName>
        <fullName evidence="4">Iron uptake protein</fullName>
    </recommendedName>
</protein>
<dbReference type="InterPro" id="IPR021762">
    <property type="entry name" value="DUF3325"/>
</dbReference>
<reference evidence="2 3" key="1">
    <citation type="journal article" date="2014" name="Genome Announc.">
        <title>Complete Genome Sequence of Polychlorinated Biphenyl Degrader Comamonas testosteroni TK102 (NBRC 109938).</title>
        <authorList>
            <person name="Fukuda K."/>
            <person name="Hosoyama A."/>
            <person name="Tsuchikane K."/>
            <person name="Ohji S."/>
            <person name="Yamazoe A."/>
            <person name="Fujita N."/>
            <person name="Shintani M."/>
            <person name="Kimbara K."/>
        </authorList>
    </citation>
    <scope>NUCLEOTIDE SEQUENCE [LARGE SCALE GENOMIC DNA]</scope>
    <source>
        <strain evidence="2">TK102</strain>
    </source>
</reference>
<feature type="transmembrane region" description="Helical" evidence="1">
    <location>
        <begin position="72"/>
        <end position="92"/>
    </location>
</feature>
<dbReference type="KEGG" id="ctes:O987_09750"/>
<keyword evidence="1" id="KW-0812">Transmembrane</keyword>
<feature type="transmembrane region" description="Helical" evidence="1">
    <location>
        <begin position="98"/>
        <end position="117"/>
    </location>
</feature>
<sequence length="119" mass="12523">MLLDFLLCFAAWTALALAMDRHHEDAWPGVESEAPAAALLRQRLFKSGWALLGLSLGIALCFPATSSVALSATAWTAALCLSALAATALATWQAPRLPVLGLAALGLALLVFCFSRFGH</sequence>
<keyword evidence="1" id="KW-0472">Membrane</keyword>
<evidence type="ECO:0008006" key="4">
    <source>
        <dbReference type="Google" id="ProtNLM"/>
    </source>
</evidence>
<feature type="transmembrane region" description="Helical" evidence="1">
    <location>
        <begin position="48"/>
        <end position="65"/>
    </location>
</feature>
<dbReference type="Pfam" id="PF11804">
    <property type="entry name" value="DUF3325"/>
    <property type="match status" value="1"/>
</dbReference>
<dbReference type="RefSeq" id="WP_003056872.1">
    <property type="nucleotide sequence ID" value="NZ_CP006704.1"/>
</dbReference>
<evidence type="ECO:0000256" key="1">
    <source>
        <dbReference type="SAM" id="Phobius"/>
    </source>
</evidence>